<keyword evidence="6" id="KW-0560">Oxidoreductase</keyword>
<proteinExistence type="inferred from homology"/>
<keyword evidence="4" id="KW-0349">Heme</keyword>
<reference evidence="11" key="1">
    <citation type="submission" date="2023-02" db="EMBL/GenBank/DDBJ databases">
        <title>Genome of toxic invasive species Heracleum sosnowskyi carries increased number of genes despite the absence of recent whole-genome duplications.</title>
        <authorList>
            <person name="Schelkunov M."/>
            <person name="Shtratnikova V."/>
            <person name="Makarenko M."/>
            <person name="Klepikova A."/>
            <person name="Omelchenko D."/>
            <person name="Novikova G."/>
            <person name="Obukhova E."/>
            <person name="Bogdanov V."/>
            <person name="Penin A."/>
            <person name="Logacheva M."/>
        </authorList>
    </citation>
    <scope>NUCLEOTIDE SEQUENCE</scope>
    <source>
        <strain evidence="11">Hsosn_3</strain>
        <tissue evidence="11">Leaf</tissue>
    </source>
</reference>
<dbReference type="PANTHER" id="PTHR47943">
    <property type="entry name" value="CYTOCHROME P450 93A3-LIKE"/>
    <property type="match status" value="1"/>
</dbReference>
<comment type="subcellular location">
    <subcellularLocation>
        <location evidence="2">Membrane</location>
    </subcellularLocation>
</comment>
<keyword evidence="8" id="KW-0503">Monooxygenase</keyword>
<dbReference type="PRINTS" id="PR00463">
    <property type="entry name" value="EP450I"/>
</dbReference>
<evidence type="ECO:0000256" key="7">
    <source>
        <dbReference type="ARBA" id="ARBA00023004"/>
    </source>
</evidence>
<accession>A0AAD8HSS8</accession>
<dbReference type="Proteomes" id="UP001237642">
    <property type="component" value="Unassembled WGS sequence"/>
</dbReference>
<evidence type="ECO:0000256" key="2">
    <source>
        <dbReference type="ARBA" id="ARBA00004370"/>
    </source>
</evidence>
<dbReference type="InterPro" id="IPR001128">
    <property type="entry name" value="Cyt_P450"/>
</dbReference>
<gene>
    <name evidence="10" type="ORF">POM88_037755</name>
    <name evidence="11" type="ORF">POM88_037760</name>
    <name evidence="12" type="ORF">POM88_037765</name>
</gene>
<reference evidence="11" key="2">
    <citation type="submission" date="2023-05" db="EMBL/GenBank/DDBJ databases">
        <authorList>
            <person name="Schelkunov M.I."/>
        </authorList>
    </citation>
    <scope>NUCLEOTIDE SEQUENCE</scope>
    <source>
        <strain evidence="11">Hsosn_3</strain>
        <tissue evidence="11">Leaf</tissue>
    </source>
</reference>
<keyword evidence="13" id="KW-1185">Reference proteome</keyword>
<evidence type="ECO:0000313" key="10">
    <source>
        <dbReference type="EMBL" id="KAK1371663.1"/>
    </source>
</evidence>
<dbReference type="GO" id="GO:0009805">
    <property type="term" value="P:coumarin biosynthetic process"/>
    <property type="evidence" value="ECO:0007669"/>
    <property type="project" value="UniProtKB-ARBA"/>
</dbReference>
<comment type="similarity">
    <text evidence="3">Belongs to the cytochrome P450 family.</text>
</comment>
<dbReference type="GO" id="GO:0016020">
    <property type="term" value="C:membrane"/>
    <property type="evidence" value="ECO:0007669"/>
    <property type="project" value="UniProtKB-SubCell"/>
</dbReference>
<dbReference type="GO" id="GO:0020037">
    <property type="term" value="F:heme binding"/>
    <property type="evidence" value="ECO:0007669"/>
    <property type="project" value="InterPro"/>
</dbReference>
<evidence type="ECO:0000256" key="5">
    <source>
        <dbReference type="ARBA" id="ARBA00022723"/>
    </source>
</evidence>
<dbReference type="Gene3D" id="1.10.630.10">
    <property type="entry name" value="Cytochrome P450"/>
    <property type="match status" value="1"/>
</dbReference>
<evidence type="ECO:0000313" key="13">
    <source>
        <dbReference type="Proteomes" id="UP001237642"/>
    </source>
</evidence>
<dbReference type="AlphaFoldDB" id="A0AAD8HSS8"/>
<dbReference type="EMBL" id="JAUIZM010000008">
    <property type="protein sequence ID" value="KAK1371673.1"/>
    <property type="molecule type" value="Genomic_DNA"/>
</dbReference>
<dbReference type="InterPro" id="IPR036396">
    <property type="entry name" value="Cyt_P450_sf"/>
</dbReference>
<dbReference type="SUPFAM" id="SSF48264">
    <property type="entry name" value="Cytochrome P450"/>
    <property type="match status" value="1"/>
</dbReference>
<dbReference type="InterPro" id="IPR002401">
    <property type="entry name" value="Cyt_P450_E_grp-I"/>
</dbReference>
<evidence type="ECO:0000256" key="9">
    <source>
        <dbReference type="ARBA" id="ARBA00023136"/>
    </source>
</evidence>
<evidence type="ECO:0000313" key="12">
    <source>
        <dbReference type="EMBL" id="KAK1371673.1"/>
    </source>
</evidence>
<dbReference type="Pfam" id="PF00067">
    <property type="entry name" value="p450"/>
    <property type="match status" value="1"/>
</dbReference>
<evidence type="ECO:0000313" key="11">
    <source>
        <dbReference type="EMBL" id="KAK1371668.1"/>
    </source>
</evidence>
<name>A0AAD8HSS8_9APIA</name>
<evidence type="ECO:0000256" key="1">
    <source>
        <dbReference type="ARBA" id="ARBA00001971"/>
    </source>
</evidence>
<evidence type="ECO:0000256" key="3">
    <source>
        <dbReference type="ARBA" id="ARBA00010617"/>
    </source>
</evidence>
<keyword evidence="9" id="KW-0472">Membrane</keyword>
<comment type="caution">
    <text evidence="11">The sequence shown here is derived from an EMBL/GenBank/DDBJ whole genome shotgun (WGS) entry which is preliminary data.</text>
</comment>
<keyword evidence="7" id="KW-0408">Iron</keyword>
<dbReference type="GO" id="GO:0016705">
    <property type="term" value="F:oxidoreductase activity, acting on paired donors, with incorporation or reduction of molecular oxygen"/>
    <property type="evidence" value="ECO:0007669"/>
    <property type="project" value="InterPro"/>
</dbReference>
<dbReference type="PANTHER" id="PTHR47943:SF2">
    <property type="entry name" value="CYTOCHROME P450"/>
    <property type="match status" value="1"/>
</dbReference>
<dbReference type="EMBL" id="JAUIZM010000008">
    <property type="protein sequence ID" value="KAK1371663.1"/>
    <property type="molecule type" value="Genomic_DNA"/>
</dbReference>
<evidence type="ECO:0000256" key="4">
    <source>
        <dbReference type="ARBA" id="ARBA00022617"/>
    </source>
</evidence>
<sequence length="315" mass="35959">MRFGFVPNIIVSSPEAAKQFLKTHDLNFASRPSLEAAKHITYEGKSLTFATYGAYWHNMRKLCTLELLSNLKINSFQAMRKKELSELVNILEDAAQEQVAVDLSSRITSMSSDVSCQMVFGMKFEDKEFDERGFGGVIQEGMKMAVAFNLGDYFPYIGALDLQGLTRKMKDIAKVWDQFLEKILDDHDKPKEHGQTKDFVDTMLDILKSGDSEFEFDRSHIKAILMDMFAASAETSATTIEWTLSELLRHPRVMKKAQKELEQVVGLNKMVEESDLERLEYLDMVSELDMTEEFGLVVGRARHLMAIPTWRLKKG</sequence>
<comment type="cofactor">
    <cofactor evidence="1">
        <name>heme</name>
        <dbReference type="ChEBI" id="CHEBI:30413"/>
    </cofactor>
</comment>
<dbReference type="GO" id="GO:0004497">
    <property type="term" value="F:monooxygenase activity"/>
    <property type="evidence" value="ECO:0007669"/>
    <property type="project" value="UniProtKB-KW"/>
</dbReference>
<protein>
    <submittedName>
        <fullName evidence="11">Flavonoid 3-hydroxylase</fullName>
    </submittedName>
</protein>
<evidence type="ECO:0000256" key="6">
    <source>
        <dbReference type="ARBA" id="ARBA00023002"/>
    </source>
</evidence>
<dbReference type="GO" id="GO:0005506">
    <property type="term" value="F:iron ion binding"/>
    <property type="evidence" value="ECO:0007669"/>
    <property type="project" value="InterPro"/>
</dbReference>
<keyword evidence="5" id="KW-0479">Metal-binding</keyword>
<dbReference type="EMBL" id="JAUIZM010000008">
    <property type="protein sequence ID" value="KAK1371668.1"/>
    <property type="molecule type" value="Genomic_DNA"/>
</dbReference>
<evidence type="ECO:0000256" key="8">
    <source>
        <dbReference type="ARBA" id="ARBA00023033"/>
    </source>
</evidence>
<organism evidence="11 13">
    <name type="scientific">Heracleum sosnowskyi</name>
    <dbReference type="NCBI Taxonomy" id="360622"/>
    <lineage>
        <taxon>Eukaryota</taxon>
        <taxon>Viridiplantae</taxon>
        <taxon>Streptophyta</taxon>
        <taxon>Embryophyta</taxon>
        <taxon>Tracheophyta</taxon>
        <taxon>Spermatophyta</taxon>
        <taxon>Magnoliopsida</taxon>
        <taxon>eudicotyledons</taxon>
        <taxon>Gunneridae</taxon>
        <taxon>Pentapetalae</taxon>
        <taxon>asterids</taxon>
        <taxon>campanulids</taxon>
        <taxon>Apiales</taxon>
        <taxon>Apiaceae</taxon>
        <taxon>Apioideae</taxon>
        <taxon>apioid superclade</taxon>
        <taxon>Tordylieae</taxon>
        <taxon>Tordyliinae</taxon>
        <taxon>Heracleum</taxon>
    </lineage>
</organism>